<feature type="disulfide bond" evidence="16">
    <location>
        <begin position="33"/>
        <end position="66"/>
    </location>
</feature>
<evidence type="ECO:0000256" key="8">
    <source>
        <dbReference type="ARBA" id="ARBA00022660"/>
    </source>
</evidence>
<evidence type="ECO:0000256" key="7">
    <source>
        <dbReference type="ARBA" id="ARBA00022448"/>
    </source>
</evidence>
<evidence type="ECO:0000313" key="17">
    <source>
        <dbReference type="EMBL" id="AGV76798.1"/>
    </source>
</evidence>
<feature type="disulfide bond" evidence="16">
    <location>
        <begin position="43"/>
        <end position="56"/>
    </location>
</feature>
<proteinExistence type="evidence at transcript level"/>
<keyword evidence="8" id="KW-0679">Respiratory chain</keyword>
<dbReference type="RefSeq" id="XP_030267189.1">
    <property type="nucleotide sequence ID" value="XM_030411329.1"/>
</dbReference>
<dbReference type="GO" id="GO:0032981">
    <property type="term" value="P:mitochondrial respiratory chain complex I assembly"/>
    <property type="evidence" value="ECO:0007669"/>
    <property type="project" value="TreeGrafter"/>
</dbReference>
<name>A0A0F6MX71_SPAAU</name>
<dbReference type="OMA" id="RQQRDKM"/>
<keyword evidence="13 16" id="KW-1015">Disulfide bond</keyword>
<evidence type="ECO:0000256" key="14">
    <source>
        <dbReference type="ARBA" id="ARBA00031222"/>
    </source>
</evidence>
<comment type="function">
    <text evidence="1">Accessory subunit of the mitochondrial membrane respiratory chain NADH dehydrogenase (Complex I), that is believed not to be involved in catalysis. Complex I functions in the transfer of electrons from NADH to the respiratory chain. The immediate electron acceptor for the enzyme is believed to be ubiquinone.</text>
</comment>
<evidence type="ECO:0000256" key="9">
    <source>
        <dbReference type="ARBA" id="ARBA00022792"/>
    </source>
</evidence>
<dbReference type="Proteomes" id="UP000472265">
    <property type="component" value="Chromosome 3"/>
</dbReference>
<dbReference type="PANTHER" id="PTHR15224">
    <property type="entry name" value="NADH DEHYDROGENASE [UBIQUINONE] IRON-SULFUR PROTEIN 5"/>
    <property type="match status" value="1"/>
</dbReference>
<dbReference type="OrthoDB" id="9992197at2759"/>
<protein>
    <recommendedName>
        <fullName evidence="6">NADH dehydrogenase [ubiquinone] iron-sulfur protein 5</fullName>
    </recommendedName>
    <alternativeName>
        <fullName evidence="14">Complex I-15 kDa</fullName>
    </alternativeName>
    <alternativeName>
        <fullName evidence="15">NADH-ubiquinone oxidoreductase 15 kDa subunit</fullName>
    </alternativeName>
</protein>
<evidence type="ECO:0000256" key="11">
    <source>
        <dbReference type="ARBA" id="ARBA00023128"/>
    </source>
</evidence>
<dbReference type="GO" id="GO:0005758">
    <property type="term" value="C:mitochondrial intermembrane space"/>
    <property type="evidence" value="ECO:0007669"/>
    <property type="project" value="UniProtKB-SubCell"/>
</dbReference>
<comment type="subunit">
    <text evidence="5">Mammalian complex I is composed of 45 different subunits. This is a component of the iron-sulfur (IP) fragment of the enzyme.</text>
</comment>
<evidence type="ECO:0000256" key="10">
    <source>
        <dbReference type="ARBA" id="ARBA00022982"/>
    </source>
</evidence>
<keyword evidence="7" id="KW-0813">Transport</keyword>
<comment type="subcellular location">
    <subcellularLocation>
        <location evidence="3">Mitochondrion inner membrane</location>
        <topology evidence="3">Peripheral membrane protein</topology>
    </subcellularLocation>
    <subcellularLocation>
        <location evidence="2">Mitochondrion intermembrane space</location>
    </subcellularLocation>
</comment>
<keyword evidence="11" id="KW-0496">Mitochondrion</keyword>
<dbReference type="Pfam" id="PF10200">
    <property type="entry name" value="Ndufs5"/>
    <property type="match status" value="1"/>
</dbReference>
<dbReference type="GO" id="GO:0005743">
    <property type="term" value="C:mitochondrial inner membrane"/>
    <property type="evidence" value="ECO:0007669"/>
    <property type="project" value="UniProtKB-SubCell"/>
</dbReference>
<keyword evidence="9" id="KW-0999">Mitochondrion inner membrane</keyword>
<keyword evidence="19" id="KW-1185">Reference proteome</keyword>
<dbReference type="GeneTree" id="ENSGT00390000002919"/>
<evidence type="ECO:0000256" key="1">
    <source>
        <dbReference type="ARBA" id="ARBA00003195"/>
    </source>
</evidence>
<dbReference type="AlphaFoldDB" id="A0A0F6MX71"/>
<evidence type="ECO:0000256" key="2">
    <source>
        <dbReference type="ARBA" id="ARBA00004569"/>
    </source>
</evidence>
<organism evidence="17">
    <name type="scientific">Sparus aurata</name>
    <name type="common">Gilthead sea bream</name>
    <dbReference type="NCBI Taxonomy" id="8175"/>
    <lineage>
        <taxon>Eukaryota</taxon>
        <taxon>Metazoa</taxon>
        <taxon>Chordata</taxon>
        <taxon>Craniata</taxon>
        <taxon>Vertebrata</taxon>
        <taxon>Euteleostomi</taxon>
        <taxon>Actinopterygii</taxon>
        <taxon>Neopterygii</taxon>
        <taxon>Teleostei</taxon>
        <taxon>Neoteleostei</taxon>
        <taxon>Acanthomorphata</taxon>
        <taxon>Eupercaria</taxon>
        <taxon>Spariformes</taxon>
        <taxon>Sparidae</taxon>
        <taxon>Sparus</taxon>
    </lineage>
</organism>
<keyword evidence="12" id="KW-0472">Membrane</keyword>
<dbReference type="GeneID" id="115578382"/>
<evidence type="ECO:0000256" key="6">
    <source>
        <dbReference type="ARBA" id="ARBA00013482"/>
    </source>
</evidence>
<dbReference type="Ensembl" id="ENSSAUT00010050971.1">
    <property type="protein sequence ID" value="ENSSAUP00010048456.1"/>
    <property type="gene ID" value="ENSSAUG00010020202.1"/>
</dbReference>
<evidence type="ECO:0000256" key="16">
    <source>
        <dbReference type="PIRSR" id="PIRSR619342-50"/>
    </source>
</evidence>
<dbReference type="CDD" id="cd24141">
    <property type="entry name" value="NDUFS5-like"/>
    <property type="match status" value="1"/>
</dbReference>
<evidence type="ECO:0000256" key="4">
    <source>
        <dbReference type="ARBA" id="ARBA00007372"/>
    </source>
</evidence>
<reference evidence="17" key="1">
    <citation type="journal article" date="2015" name="PLoS ONE">
        <title>Unraveling the molecular signatures of oxidative phosphorylation to cope with the nutritionally changing metabolic capabilities of liver and muscle tissues in farmed fish.</title>
        <authorList>
            <person name="Bermejo-Nogales A."/>
            <person name="Calduch-Giner J.A."/>
            <person name="Perez-Sanchez J."/>
        </authorList>
    </citation>
    <scope>NUCLEOTIDE SEQUENCE</scope>
</reference>
<evidence type="ECO:0000313" key="19">
    <source>
        <dbReference type="Proteomes" id="UP000472265"/>
    </source>
</evidence>
<reference evidence="18" key="2">
    <citation type="submission" date="2021-04" db="EMBL/GenBank/DDBJ databases">
        <authorList>
            <consortium name="Wellcome Sanger Institute Data Sharing"/>
        </authorList>
    </citation>
    <scope>NUCLEOTIDE SEQUENCE [LARGE SCALE GENOMIC DNA]</scope>
</reference>
<dbReference type="InterPro" id="IPR019342">
    <property type="entry name" value="NADH_UbQ_OxRdtase_FeS-su5"/>
</dbReference>
<evidence type="ECO:0000256" key="12">
    <source>
        <dbReference type="ARBA" id="ARBA00023136"/>
    </source>
</evidence>
<evidence type="ECO:0000256" key="3">
    <source>
        <dbReference type="ARBA" id="ARBA00004637"/>
    </source>
</evidence>
<gene>
    <name evidence="17 18" type="primary">NDUFS5</name>
</gene>
<dbReference type="PANTHER" id="PTHR15224:SF1">
    <property type="entry name" value="NADH DEHYDROGENASE [UBIQUINONE] IRON-SULFUR PROTEIN 5"/>
    <property type="match status" value="1"/>
</dbReference>
<evidence type="ECO:0000256" key="15">
    <source>
        <dbReference type="ARBA" id="ARBA00032739"/>
    </source>
</evidence>
<accession>A0A0F6MX71</accession>
<sequence length="106" mass="12331">MPIIDLQKRLGLNLDNWLLLQSGQQPFKMPARCHAFEKEWVECSHGIGATRAKKECLVEFEDFYECMHREKTHARLHAIRQQRDKMVKEGTYTPPPCHSGKADQVP</sequence>
<evidence type="ECO:0000313" key="18">
    <source>
        <dbReference type="Ensembl" id="ENSSAUP00010048456.1"/>
    </source>
</evidence>
<keyword evidence="17" id="KW-0830">Ubiquinone</keyword>
<dbReference type="EMBL" id="KC217592">
    <property type="protein sequence ID" value="AGV76798.1"/>
    <property type="molecule type" value="mRNA"/>
</dbReference>
<keyword evidence="10" id="KW-0249">Electron transport</keyword>
<reference evidence="18" key="3">
    <citation type="submission" date="2025-05" db="UniProtKB">
        <authorList>
            <consortium name="Ensembl"/>
        </authorList>
    </citation>
    <scope>IDENTIFICATION</scope>
</reference>
<comment type="similarity">
    <text evidence="4">Belongs to the complex I NDUFS5 subunit family.</text>
</comment>
<evidence type="ECO:0000256" key="13">
    <source>
        <dbReference type="ARBA" id="ARBA00023157"/>
    </source>
</evidence>
<evidence type="ECO:0000256" key="5">
    <source>
        <dbReference type="ARBA" id="ARBA00011261"/>
    </source>
</evidence>